<reference evidence="2" key="2">
    <citation type="submission" date="2025-09" db="UniProtKB">
        <authorList>
            <consortium name="Ensembl"/>
        </authorList>
    </citation>
    <scope>IDENTIFICATION</scope>
</reference>
<dbReference type="Pfam" id="PF23334">
    <property type="entry name" value="VWC2L_2nd"/>
    <property type="match status" value="2"/>
</dbReference>
<dbReference type="SUPFAM" id="SSF57603">
    <property type="entry name" value="FnI-like domain"/>
    <property type="match status" value="2"/>
</dbReference>
<organism evidence="2 3">
    <name type="scientific">Neogobius melanostomus</name>
    <name type="common">round goby</name>
    <dbReference type="NCBI Taxonomy" id="47308"/>
    <lineage>
        <taxon>Eukaryota</taxon>
        <taxon>Metazoa</taxon>
        <taxon>Chordata</taxon>
        <taxon>Craniata</taxon>
        <taxon>Vertebrata</taxon>
        <taxon>Euteleostomi</taxon>
        <taxon>Actinopterygii</taxon>
        <taxon>Neopterygii</taxon>
        <taxon>Teleostei</taxon>
        <taxon>Neoteleostei</taxon>
        <taxon>Acanthomorphata</taxon>
        <taxon>Gobiaria</taxon>
        <taxon>Gobiiformes</taxon>
        <taxon>Gobioidei</taxon>
        <taxon>Gobiidae</taxon>
        <taxon>Benthophilinae</taxon>
        <taxon>Neogobiini</taxon>
        <taxon>Neogobius</taxon>
    </lineage>
</organism>
<protein>
    <recommendedName>
        <fullName evidence="1">VWFC domain-containing protein</fullName>
    </recommendedName>
</protein>
<dbReference type="PANTHER" id="PTHR46439">
    <property type="entry name" value="CYSTEINE-RICH MOTOR NEURON 1 PROTEIN"/>
    <property type="match status" value="1"/>
</dbReference>
<evidence type="ECO:0000313" key="2">
    <source>
        <dbReference type="Ensembl" id="ENSNMLP00000009528.1"/>
    </source>
</evidence>
<dbReference type="Proteomes" id="UP000694523">
    <property type="component" value="Unplaced"/>
</dbReference>
<evidence type="ECO:0000313" key="3">
    <source>
        <dbReference type="Proteomes" id="UP000694523"/>
    </source>
</evidence>
<dbReference type="AlphaFoldDB" id="A0A8C6SNR6"/>
<dbReference type="PROSITE" id="PS50184">
    <property type="entry name" value="VWFC_2"/>
    <property type="match status" value="1"/>
</dbReference>
<dbReference type="InterPro" id="IPR001007">
    <property type="entry name" value="VWF_dom"/>
</dbReference>
<sequence>MIILLLCCAGKNGNRVFVEGEAFPNPVNTCEECKCENGRTECYRSECPAPQCNAPVSGQCCYNNCNGCSYAGKEYPNGQEFAHPTDKCRTCTCTNGNVQCLKRRCPALHCSNPALQTGECCPRCPGNNNEPTCLNTRFYPSWPDLSDPCAECMCRHGSVHCEKRRCPPANCKHPVQRDCCMSCDGDYRSNIFKP</sequence>
<dbReference type="InterPro" id="IPR052624">
    <property type="entry name" value="CRIM1"/>
</dbReference>
<dbReference type="PROSITE" id="PS01208">
    <property type="entry name" value="VWFC_1"/>
    <property type="match status" value="1"/>
</dbReference>
<feature type="domain" description="VWFC" evidence="1">
    <location>
        <begin position="66"/>
        <end position="125"/>
    </location>
</feature>
<dbReference type="SMART" id="SM00214">
    <property type="entry name" value="VWC"/>
    <property type="match status" value="3"/>
</dbReference>
<accession>A0A8C6SNR6</accession>
<dbReference type="Gene3D" id="6.20.200.20">
    <property type="match status" value="2"/>
</dbReference>
<proteinExistence type="predicted"/>
<name>A0A8C6SNR6_9GOBI</name>
<keyword evidence="3" id="KW-1185">Reference proteome</keyword>
<reference evidence="2" key="1">
    <citation type="submission" date="2025-08" db="UniProtKB">
        <authorList>
            <consortium name="Ensembl"/>
        </authorList>
    </citation>
    <scope>IDENTIFICATION</scope>
</reference>
<dbReference type="Ensembl" id="ENSNMLT00000010774.1">
    <property type="protein sequence ID" value="ENSNMLP00000009528.1"/>
    <property type="gene ID" value="ENSNMLG00000006625.1"/>
</dbReference>
<evidence type="ECO:0000259" key="1">
    <source>
        <dbReference type="PROSITE" id="PS50184"/>
    </source>
</evidence>